<proteinExistence type="predicted"/>
<evidence type="ECO:0000313" key="4">
    <source>
        <dbReference type="Proteomes" id="UP000548476"/>
    </source>
</evidence>
<feature type="region of interest" description="Disordered" evidence="1">
    <location>
        <begin position="383"/>
        <end position="419"/>
    </location>
</feature>
<dbReference type="SUPFAM" id="SSF47090">
    <property type="entry name" value="PGBD-like"/>
    <property type="match status" value="1"/>
</dbReference>
<dbReference type="InterPro" id="IPR002477">
    <property type="entry name" value="Peptidoglycan-bd-like"/>
</dbReference>
<comment type="caution">
    <text evidence="3">The sequence shown here is derived from an EMBL/GenBank/DDBJ whole genome shotgun (WGS) entry which is preliminary data.</text>
</comment>
<protein>
    <recommendedName>
        <fullName evidence="2">Peptidoglycan binding-like domain-containing protein</fullName>
    </recommendedName>
</protein>
<name>A0A841FFX1_9ACTN</name>
<dbReference type="EMBL" id="JACHGT010000001">
    <property type="protein sequence ID" value="MBB6032738.1"/>
    <property type="molecule type" value="Genomic_DNA"/>
</dbReference>
<evidence type="ECO:0000313" key="3">
    <source>
        <dbReference type="EMBL" id="MBB6032738.1"/>
    </source>
</evidence>
<organism evidence="3 4">
    <name type="scientific">Phytomonospora endophytica</name>
    <dbReference type="NCBI Taxonomy" id="714109"/>
    <lineage>
        <taxon>Bacteria</taxon>
        <taxon>Bacillati</taxon>
        <taxon>Actinomycetota</taxon>
        <taxon>Actinomycetes</taxon>
        <taxon>Micromonosporales</taxon>
        <taxon>Micromonosporaceae</taxon>
        <taxon>Phytomonospora</taxon>
    </lineage>
</organism>
<dbReference type="InterPro" id="IPR036365">
    <property type="entry name" value="PGBD-like_sf"/>
</dbReference>
<accession>A0A841FFX1</accession>
<keyword evidence="4" id="KW-1185">Reference proteome</keyword>
<sequence length="464" mass="47833">MSGDAGPFARLLVLQRTAGNRAVTRALQRCGPAKPDCDCSPEEHERAEAPVQRLTAEEKAASLTSPDFAGEPRLEAAFDNSPPMRSGERGDPVGRIQGVLVSDGFGMPRSTKPDGSMDGVFGGETRDVVRGFQEKHELPAPDGVIGHQTLGKLDVLAGKKGKGGGGKGPAPCPPGGTVDPGTDLPPGIGTPTVNLMSPNAIASAVGKPGAPPLAAHRVNGGKEFTFPPVAVTAVDTGGSCKKCVADWAPPVPPVELFIGTGTFTDGKRFFVGRPGDASGCDTGPLPDLLDVRKVIDPALTGKLLAGEMEHWTDFLRSWQLVVGRLLGNVRRLTPARSHLTGADLADCRGKVGDFLLDANGFPAGAAPGTTVVDGFGGFVPGPLGDTDAQGAAVRDAPNGPHRATSTPPGSRPERPNIDTAKNPFGCKAFFAAFKADALPGVPGAPSTDVIKDLGDPPKQPWHLL</sequence>
<gene>
    <name evidence="3" type="ORF">HNR73_000580</name>
</gene>
<evidence type="ECO:0000259" key="2">
    <source>
        <dbReference type="Pfam" id="PF01471"/>
    </source>
</evidence>
<dbReference type="RefSeq" id="WP_184785610.1">
    <property type="nucleotide sequence ID" value="NZ_BONT01000034.1"/>
</dbReference>
<dbReference type="Pfam" id="PF01471">
    <property type="entry name" value="PG_binding_1"/>
    <property type="match status" value="1"/>
</dbReference>
<feature type="compositionally biased region" description="Basic and acidic residues" evidence="1">
    <location>
        <begin position="35"/>
        <end position="48"/>
    </location>
</feature>
<dbReference type="InterPro" id="IPR036366">
    <property type="entry name" value="PGBDSf"/>
</dbReference>
<dbReference type="AlphaFoldDB" id="A0A841FFX1"/>
<dbReference type="Gene3D" id="1.10.101.10">
    <property type="entry name" value="PGBD-like superfamily/PGBD"/>
    <property type="match status" value="1"/>
</dbReference>
<feature type="domain" description="Peptidoglycan binding-like" evidence="2">
    <location>
        <begin position="90"/>
        <end position="153"/>
    </location>
</feature>
<feature type="region of interest" description="Disordered" evidence="1">
    <location>
        <begin position="30"/>
        <end position="93"/>
    </location>
</feature>
<reference evidence="3 4" key="1">
    <citation type="submission" date="2020-08" db="EMBL/GenBank/DDBJ databases">
        <title>Genomic Encyclopedia of Type Strains, Phase IV (KMG-IV): sequencing the most valuable type-strain genomes for metagenomic binning, comparative biology and taxonomic classification.</title>
        <authorList>
            <person name="Goeker M."/>
        </authorList>
    </citation>
    <scope>NUCLEOTIDE SEQUENCE [LARGE SCALE GENOMIC DNA]</scope>
    <source>
        <strain evidence="3 4">YIM 65646</strain>
    </source>
</reference>
<evidence type="ECO:0000256" key="1">
    <source>
        <dbReference type="SAM" id="MobiDB-lite"/>
    </source>
</evidence>
<dbReference type="Proteomes" id="UP000548476">
    <property type="component" value="Unassembled WGS sequence"/>
</dbReference>